<dbReference type="NCBIfam" id="TIGR00924">
    <property type="entry name" value="yjdL_sub1_fam"/>
    <property type="match status" value="1"/>
</dbReference>
<feature type="transmembrane region" description="Helical" evidence="8">
    <location>
        <begin position="21"/>
        <end position="48"/>
    </location>
</feature>
<keyword evidence="7 8" id="KW-0472">Membrane</keyword>
<keyword evidence="10" id="KW-0614">Plasmid</keyword>
<feature type="transmembrane region" description="Helical" evidence="8">
    <location>
        <begin position="276"/>
        <end position="303"/>
    </location>
</feature>
<dbReference type="PANTHER" id="PTHR23517:SF15">
    <property type="entry name" value="PROTON-DEPENDENT OLIGOPEPTIDE FAMILY TRANSPORT PROTEIN"/>
    <property type="match status" value="1"/>
</dbReference>
<evidence type="ECO:0000256" key="7">
    <source>
        <dbReference type="ARBA" id="ARBA00023136"/>
    </source>
</evidence>
<feature type="transmembrane region" description="Helical" evidence="8">
    <location>
        <begin position="178"/>
        <end position="198"/>
    </location>
</feature>
<feature type="transmembrane region" description="Helical" evidence="8">
    <location>
        <begin position="323"/>
        <end position="344"/>
    </location>
</feature>
<keyword evidence="2" id="KW-0813">Transport</keyword>
<feature type="transmembrane region" description="Helical" evidence="8">
    <location>
        <begin position="389"/>
        <end position="417"/>
    </location>
</feature>
<gene>
    <name evidence="10" type="primary">dtpA</name>
    <name evidence="10" type="ORF">CD178_03128</name>
</gene>
<keyword evidence="5" id="KW-0571">Peptide transport</keyword>
<feature type="transmembrane region" description="Helical" evidence="8">
    <location>
        <begin position="429"/>
        <end position="449"/>
    </location>
</feature>
<dbReference type="CDD" id="cd17346">
    <property type="entry name" value="MFS_DtpA_like"/>
    <property type="match status" value="1"/>
</dbReference>
<dbReference type="InterPro" id="IPR050171">
    <property type="entry name" value="MFS_Transporters"/>
</dbReference>
<keyword evidence="4 8" id="KW-0812">Transmembrane</keyword>
<keyword evidence="6 8" id="KW-1133">Transmembrane helix</keyword>
<dbReference type="Proteomes" id="UP000264120">
    <property type="component" value="Plasmid unnamed1"/>
</dbReference>
<feature type="transmembrane region" description="Helical" evidence="8">
    <location>
        <begin position="244"/>
        <end position="264"/>
    </location>
</feature>
<dbReference type="InterPro" id="IPR005279">
    <property type="entry name" value="Dipep/tripep_permease"/>
</dbReference>
<name>A0A347WG79_9PROT</name>
<dbReference type="PROSITE" id="PS50850">
    <property type="entry name" value="MFS"/>
    <property type="match status" value="1"/>
</dbReference>
<dbReference type="GO" id="GO:0015833">
    <property type="term" value="P:peptide transport"/>
    <property type="evidence" value="ECO:0007669"/>
    <property type="project" value="UniProtKB-KW"/>
</dbReference>
<dbReference type="InterPro" id="IPR000109">
    <property type="entry name" value="POT_fam"/>
</dbReference>
<feature type="transmembrane region" description="Helical" evidence="8">
    <location>
        <begin position="356"/>
        <end position="377"/>
    </location>
</feature>
<dbReference type="SUPFAM" id="SSF103473">
    <property type="entry name" value="MFS general substrate transporter"/>
    <property type="match status" value="1"/>
</dbReference>
<organism evidence="10 11">
    <name type="scientific">Komagataeibacter saccharivorans</name>
    <dbReference type="NCBI Taxonomy" id="265959"/>
    <lineage>
        <taxon>Bacteria</taxon>
        <taxon>Pseudomonadati</taxon>
        <taxon>Pseudomonadota</taxon>
        <taxon>Alphaproteobacteria</taxon>
        <taxon>Acetobacterales</taxon>
        <taxon>Acetobacteraceae</taxon>
        <taxon>Komagataeibacter</taxon>
    </lineage>
</organism>
<keyword evidence="3" id="KW-1003">Cell membrane</keyword>
<evidence type="ECO:0000313" key="10">
    <source>
        <dbReference type="EMBL" id="AXY23872.1"/>
    </source>
</evidence>
<dbReference type="GO" id="GO:0005886">
    <property type="term" value="C:plasma membrane"/>
    <property type="evidence" value="ECO:0007669"/>
    <property type="project" value="UniProtKB-SubCell"/>
</dbReference>
<feature type="transmembrane region" description="Helical" evidence="8">
    <location>
        <begin position="149"/>
        <end position="172"/>
    </location>
</feature>
<feature type="domain" description="Major facilitator superfamily (MFS) profile" evidence="9">
    <location>
        <begin position="1"/>
        <end position="492"/>
    </location>
</feature>
<keyword evidence="5" id="KW-0653">Protein transport</keyword>
<accession>A0A347WG79</accession>
<protein>
    <submittedName>
        <fullName evidence="10">Dipeptide and tripeptide permease A</fullName>
    </submittedName>
</protein>
<feature type="transmembrane region" description="Helical" evidence="8">
    <location>
        <begin position="469"/>
        <end position="491"/>
    </location>
</feature>
<evidence type="ECO:0000256" key="1">
    <source>
        <dbReference type="ARBA" id="ARBA00004651"/>
    </source>
</evidence>
<sequence length="514" mass="56145">MHNPECEITARHMTAKDRSAAFRVVVAIEIWERFGFYGMQAILLLYMIEKLGMNDTQANMLWGTFSAMTYTAPVVGGWLGDRVMGTRRTMVVGAIILATGYLMLGGLTGNIHSLFFGMAVIALGNGFFKPNSSNAVNIIYRDQDHKLDVAFTIYYMSVNIGSTFSLILTPWLQQTYGWGAAFISCGVGLGLGIAGYFSRQRRLACIGTAPDFTPLSPRRGMLIAGATLAAVVLMARVFEYSSIQGALVIASGCVIIAAWTLLYIRAAAHERPGLKIMYLLTFEVALYFIFYQQMVTSLTLFALRNVSKEFTLFGVNLFSMSAGQFQAFNPLWIMGGTPVLIAIYNWLGRRDDDVSIATKFVIGFACVTLSFLIWWLSAAMSSSPYVSPWVMLIGYGPLSIGELMLNSLGLAAIARYVPPRISAFMAGCFYVMIGFAMYVGSLVANLAAVDNAGTQGVDAARTLPIYGGLFFYLACLAGGATLVFALLLPLVRKWEDANARGQDESVGMETRLSY</sequence>
<dbReference type="AlphaFoldDB" id="A0A347WG79"/>
<dbReference type="Gene3D" id="1.20.1250.20">
    <property type="entry name" value="MFS general substrate transporter like domains"/>
    <property type="match status" value="1"/>
</dbReference>
<feature type="transmembrane region" description="Helical" evidence="8">
    <location>
        <begin position="219"/>
        <end position="238"/>
    </location>
</feature>
<evidence type="ECO:0000256" key="5">
    <source>
        <dbReference type="ARBA" id="ARBA00022856"/>
    </source>
</evidence>
<dbReference type="EMBL" id="CP023037">
    <property type="protein sequence ID" value="AXY23872.1"/>
    <property type="molecule type" value="Genomic_DNA"/>
</dbReference>
<evidence type="ECO:0000313" key="11">
    <source>
        <dbReference type="Proteomes" id="UP000264120"/>
    </source>
</evidence>
<evidence type="ECO:0000256" key="6">
    <source>
        <dbReference type="ARBA" id="ARBA00022989"/>
    </source>
</evidence>
<evidence type="ECO:0000259" key="9">
    <source>
        <dbReference type="PROSITE" id="PS50850"/>
    </source>
</evidence>
<proteinExistence type="predicted"/>
<evidence type="ECO:0000256" key="8">
    <source>
        <dbReference type="SAM" id="Phobius"/>
    </source>
</evidence>
<evidence type="ECO:0000256" key="4">
    <source>
        <dbReference type="ARBA" id="ARBA00022692"/>
    </source>
</evidence>
<geneLocation type="plasmid" evidence="10 11">
    <name>unnamed1</name>
</geneLocation>
<feature type="transmembrane region" description="Helical" evidence="8">
    <location>
        <begin position="60"/>
        <end position="79"/>
    </location>
</feature>
<feature type="transmembrane region" description="Helical" evidence="8">
    <location>
        <begin position="110"/>
        <end position="128"/>
    </location>
</feature>
<dbReference type="InterPro" id="IPR020846">
    <property type="entry name" value="MFS_dom"/>
</dbReference>
<dbReference type="Pfam" id="PF00854">
    <property type="entry name" value="PTR2"/>
    <property type="match status" value="1"/>
</dbReference>
<comment type="subcellular location">
    <subcellularLocation>
        <location evidence="1">Cell membrane</location>
        <topology evidence="1">Multi-pass membrane protein</topology>
    </subcellularLocation>
</comment>
<evidence type="ECO:0000256" key="3">
    <source>
        <dbReference type="ARBA" id="ARBA00022475"/>
    </source>
</evidence>
<dbReference type="KEGG" id="ksc:CD178_03128"/>
<reference evidence="10 11" key="1">
    <citation type="submission" date="2017-08" db="EMBL/GenBank/DDBJ databases">
        <title>Complete genome sequence of Gluconacetobacter saccharivorans CV1 isolated from Fermented Vinegar.</title>
        <authorList>
            <person name="Kim S.-Y."/>
        </authorList>
    </citation>
    <scope>NUCLEOTIDE SEQUENCE [LARGE SCALE GENOMIC DNA]</scope>
    <source>
        <strain evidence="10 11">CV1</strain>
        <plasmid evidence="10 11">unnamed1</plasmid>
    </source>
</reference>
<dbReference type="PANTHER" id="PTHR23517">
    <property type="entry name" value="RESISTANCE PROTEIN MDTM, PUTATIVE-RELATED-RELATED"/>
    <property type="match status" value="1"/>
</dbReference>
<keyword evidence="11" id="KW-1185">Reference proteome</keyword>
<dbReference type="GO" id="GO:1904680">
    <property type="term" value="F:peptide transmembrane transporter activity"/>
    <property type="evidence" value="ECO:0007669"/>
    <property type="project" value="InterPro"/>
</dbReference>
<evidence type="ECO:0000256" key="2">
    <source>
        <dbReference type="ARBA" id="ARBA00022448"/>
    </source>
</evidence>
<dbReference type="InterPro" id="IPR036259">
    <property type="entry name" value="MFS_trans_sf"/>
</dbReference>
<feature type="transmembrane region" description="Helical" evidence="8">
    <location>
        <begin position="86"/>
        <end position="104"/>
    </location>
</feature>